<dbReference type="InterPro" id="IPR000890">
    <property type="entry name" value="Aliphatic_acid_kin_short-chain"/>
</dbReference>
<comment type="pathway">
    <text evidence="6">Metabolic intermediate biosynthesis; acetyl-CoA biosynthesis; acetyl-CoA from acetate: step 1/2.</text>
</comment>
<dbReference type="UniPathway" id="UPA00621"/>
<feature type="binding site" evidence="6">
    <location>
        <position position="394"/>
    </location>
    <ligand>
        <name>Mg(2+)</name>
        <dbReference type="ChEBI" id="CHEBI:18420"/>
    </ligand>
</feature>
<dbReference type="GO" id="GO:0051144">
    <property type="term" value="P:1,2-propanediol catabolic process"/>
    <property type="evidence" value="ECO:0007669"/>
    <property type="project" value="UniProtKB-UniPathway"/>
</dbReference>
<keyword evidence="6" id="KW-0479">Metal-binding</keyword>
<sequence length="631" mass="68319">MLVLALNCGSSSIKAQVIDVDSGARVDAFLVERIGEHEGRATRLRWRVEPNAQAPIALPCRDHAEALAAVVPRLLERLEARGARLDGVVHRVVHGGERFSEPTRLSDPETEAEVEAAIEALSPLAPLHNPVNLAGIRAARAALPALEHVAVFDTAFHQTLPRRAQRYALPRELSERLGIRRYGFHGPSHAHVATKAAQHLGEDLRDLRIITCHLGSGCSVCAVEYGRSVETSMGMTPLEGLAMGTRCGDLDPGVILHLLRSGEVDLDGLDALLNDASGLAGLSGVGRDMRDIAAKAAEGDDDCRLAVHVFAHRLRKYIGAYAAVMGGVDVIVFTGGIGQHSALIRHRACQRLEFLGARFDEDRNRSGHADDAAPVVPLHTEHSRVRILAVATDEELEMAREAAALLRTHDRVSPSKAEAHPPRPIPIAISARHVHLTQEAVEQLFGPGHQLTVRKDLSQPGQYACEECVELVGPRRSIERVRVLGPTRPRCQVEISRTDEFHLGLDAPVRASGDVANSPGITLRGPAGSLTLREGVICAWRHIHMPPDDAERYGVRDRDVVEVAVHSPSTGRDLVFGDVMVRVSPKYALEMHIDTDEANAADLSPHAEGLLVETAGKATLTRRKVVASQLV</sequence>
<keyword evidence="3 6" id="KW-0547">Nucleotide-binding</keyword>
<dbReference type="Gene3D" id="3.30.420.40">
    <property type="match status" value="2"/>
</dbReference>
<dbReference type="Pfam" id="PF06130">
    <property type="entry name" value="PTAC"/>
    <property type="match status" value="1"/>
</dbReference>
<gene>
    <name evidence="6" type="primary">ackA</name>
    <name evidence="8" type="ORF">PPSIR1_04273</name>
</gene>
<evidence type="ECO:0000256" key="2">
    <source>
        <dbReference type="ARBA" id="ARBA00022679"/>
    </source>
</evidence>
<dbReference type="SUPFAM" id="SSF53067">
    <property type="entry name" value="Actin-like ATPase domain"/>
    <property type="match status" value="2"/>
</dbReference>
<dbReference type="eggNOG" id="COG4869">
    <property type="taxonomic scope" value="Bacteria"/>
</dbReference>
<keyword evidence="9" id="KW-1185">Reference proteome</keyword>
<reference evidence="8 9" key="1">
    <citation type="submission" date="2007-06" db="EMBL/GenBank/DDBJ databases">
        <authorList>
            <person name="Shimkets L."/>
            <person name="Ferriera S."/>
            <person name="Johnson J."/>
            <person name="Kravitz S."/>
            <person name="Beeson K."/>
            <person name="Sutton G."/>
            <person name="Rogers Y.-H."/>
            <person name="Friedman R."/>
            <person name="Frazier M."/>
            <person name="Venter J.C."/>
        </authorList>
    </citation>
    <scope>NUCLEOTIDE SEQUENCE [LARGE SCALE GENOMIC DNA]</scope>
    <source>
        <strain evidence="8 9">SIR-1</strain>
    </source>
</reference>
<dbReference type="GO" id="GO:0006085">
    <property type="term" value="P:acetyl-CoA biosynthetic process"/>
    <property type="evidence" value="ECO:0007669"/>
    <property type="project" value="UniProtKB-UniRule"/>
</dbReference>
<dbReference type="RefSeq" id="WP_006975426.1">
    <property type="nucleotide sequence ID" value="NZ_ABCS01000092.1"/>
</dbReference>
<keyword evidence="6" id="KW-0963">Cytoplasm</keyword>
<feature type="binding site" evidence="6">
    <location>
        <begin position="288"/>
        <end position="290"/>
    </location>
    <ligand>
        <name>ATP</name>
        <dbReference type="ChEBI" id="CHEBI:30616"/>
    </ligand>
</feature>
<feature type="site" description="Transition state stabilizer" evidence="6">
    <location>
        <position position="246"/>
    </location>
</feature>
<dbReference type="GO" id="GO:0006083">
    <property type="term" value="P:acetate metabolic process"/>
    <property type="evidence" value="ECO:0007669"/>
    <property type="project" value="TreeGrafter"/>
</dbReference>
<dbReference type="InterPro" id="IPR008300">
    <property type="entry name" value="PTAC"/>
</dbReference>
<dbReference type="InterPro" id="IPR043129">
    <property type="entry name" value="ATPase_NBD"/>
</dbReference>
<dbReference type="GO" id="GO:0000287">
    <property type="term" value="F:magnesium ion binding"/>
    <property type="evidence" value="ECO:0007669"/>
    <property type="project" value="UniProtKB-UniRule"/>
</dbReference>
<feature type="binding site" evidence="6">
    <location>
        <position position="14"/>
    </location>
    <ligand>
        <name>ATP</name>
        <dbReference type="ChEBI" id="CHEBI:30616"/>
    </ligand>
</feature>
<proteinExistence type="inferred from homology"/>
<evidence type="ECO:0000313" key="8">
    <source>
        <dbReference type="EMBL" id="EDM75421.1"/>
    </source>
</evidence>
<dbReference type="STRING" id="391625.PPSIR1_04273"/>
<keyword evidence="5 6" id="KW-0067">ATP-binding</keyword>
<feature type="site" description="Transition state stabilizer" evidence="6">
    <location>
        <position position="185"/>
    </location>
</feature>
<dbReference type="eggNOG" id="COG0282">
    <property type="taxonomic scope" value="Bacteria"/>
</dbReference>
<dbReference type="InterPro" id="IPR004372">
    <property type="entry name" value="Ac/propionate_kinase"/>
</dbReference>
<accession>A6GFD6</accession>
<feature type="binding site" evidence="6">
    <location>
        <position position="91"/>
    </location>
    <ligand>
        <name>substrate</name>
    </ligand>
</feature>
<dbReference type="EMBL" id="ABCS01000092">
    <property type="protein sequence ID" value="EDM75421.1"/>
    <property type="molecule type" value="Genomic_DNA"/>
</dbReference>
<dbReference type="CDD" id="cd24010">
    <property type="entry name" value="ASKHA_NBD_AcK_PK"/>
    <property type="match status" value="1"/>
</dbReference>
<evidence type="ECO:0000256" key="1">
    <source>
        <dbReference type="ARBA" id="ARBA00008748"/>
    </source>
</evidence>
<dbReference type="EC" id="2.7.2.1" evidence="6"/>
<dbReference type="GO" id="GO:0005524">
    <property type="term" value="F:ATP binding"/>
    <property type="evidence" value="ECO:0007669"/>
    <property type="project" value="UniProtKB-KW"/>
</dbReference>
<dbReference type="Proteomes" id="UP000005801">
    <property type="component" value="Unassembled WGS sequence"/>
</dbReference>
<name>A6GFD6_9BACT</name>
<organism evidence="8 9">
    <name type="scientific">Plesiocystis pacifica SIR-1</name>
    <dbReference type="NCBI Taxonomy" id="391625"/>
    <lineage>
        <taxon>Bacteria</taxon>
        <taxon>Pseudomonadati</taxon>
        <taxon>Myxococcota</taxon>
        <taxon>Polyangia</taxon>
        <taxon>Nannocystales</taxon>
        <taxon>Nannocystaceae</taxon>
        <taxon>Plesiocystis</taxon>
    </lineage>
</organism>
<dbReference type="GO" id="GO:0008776">
    <property type="term" value="F:acetate kinase activity"/>
    <property type="evidence" value="ECO:0007669"/>
    <property type="project" value="UniProtKB-UniRule"/>
</dbReference>
<comment type="caution">
    <text evidence="6">Lacks conserved residue(s) required for the propagation of feature annotation.</text>
</comment>
<dbReference type="NCBIfam" id="NF011652">
    <property type="entry name" value="PRK15070.1"/>
    <property type="match status" value="1"/>
</dbReference>
<dbReference type="PROSITE" id="PS01075">
    <property type="entry name" value="ACETATE_KINASE_1"/>
    <property type="match status" value="1"/>
</dbReference>
<dbReference type="AlphaFoldDB" id="A6GFD6"/>
<dbReference type="UniPathway" id="UPA00340">
    <property type="reaction ID" value="UER00458"/>
</dbReference>
<evidence type="ECO:0000256" key="6">
    <source>
        <dbReference type="HAMAP-Rule" id="MF_00020"/>
    </source>
</evidence>
<comment type="similarity">
    <text evidence="1 6 7">Belongs to the acetokinase family.</text>
</comment>
<dbReference type="InterPro" id="IPR023865">
    <property type="entry name" value="Aliphatic_acid_kinase_CS"/>
</dbReference>
<dbReference type="GO" id="GO:0016747">
    <property type="term" value="F:acyltransferase activity, transferring groups other than amino-acyl groups"/>
    <property type="evidence" value="ECO:0007669"/>
    <property type="project" value="InterPro"/>
</dbReference>
<evidence type="ECO:0000256" key="3">
    <source>
        <dbReference type="ARBA" id="ARBA00022741"/>
    </source>
</evidence>
<comment type="subunit">
    <text evidence="6">Homodimer.</text>
</comment>
<comment type="caution">
    <text evidence="8">The sequence shown here is derived from an EMBL/GenBank/DDBJ whole genome shotgun (WGS) entry which is preliminary data.</text>
</comment>
<dbReference type="HAMAP" id="MF_00020">
    <property type="entry name" value="Acetate_kinase"/>
    <property type="match status" value="1"/>
</dbReference>
<dbReference type="NCBIfam" id="TIGR00016">
    <property type="entry name" value="ackA"/>
    <property type="match status" value="1"/>
</dbReference>
<comment type="function">
    <text evidence="6">Catalyzes the formation of acetyl phosphate from acetate and ATP. Can also catalyze the reverse reaction.</text>
</comment>
<dbReference type="PROSITE" id="PS01076">
    <property type="entry name" value="ACETATE_KINASE_2"/>
    <property type="match status" value="1"/>
</dbReference>
<feature type="binding site" evidence="6">
    <location>
        <position position="7"/>
    </location>
    <ligand>
        <name>Mg(2+)</name>
        <dbReference type="ChEBI" id="CHEBI:18420"/>
    </ligand>
</feature>
<dbReference type="PANTHER" id="PTHR21060:SF15">
    <property type="entry name" value="ACETATE KINASE-RELATED"/>
    <property type="match status" value="1"/>
</dbReference>
<comment type="catalytic activity">
    <reaction evidence="6">
        <text>acetate + ATP = acetyl phosphate + ADP</text>
        <dbReference type="Rhea" id="RHEA:11352"/>
        <dbReference type="ChEBI" id="CHEBI:22191"/>
        <dbReference type="ChEBI" id="CHEBI:30089"/>
        <dbReference type="ChEBI" id="CHEBI:30616"/>
        <dbReference type="ChEBI" id="CHEBI:456216"/>
        <dbReference type="EC" id="2.7.2.1"/>
    </reaction>
</comment>
<comment type="cofactor">
    <cofactor evidence="6">
        <name>Mg(2+)</name>
        <dbReference type="ChEBI" id="CHEBI:18420"/>
    </cofactor>
    <cofactor evidence="6">
        <name>Mn(2+)</name>
        <dbReference type="ChEBI" id="CHEBI:29035"/>
    </cofactor>
    <text evidence="6">Mg(2+). Can also accept Mn(2+).</text>
</comment>
<feature type="active site" description="Proton donor/acceptor" evidence="6">
    <location>
        <position position="153"/>
    </location>
</feature>
<evidence type="ECO:0000256" key="7">
    <source>
        <dbReference type="RuleBase" id="RU003835"/>
    </source>
</evidence>
<dbReference type="Pfam" id="PF00871">
    <property type="entry name" value="Acetate_kinase"/>
    <property type="match status" value="1"/>
</dbReference>
<dbReference type="PANTHER" id="PTHR21060">
    <property type="entry name" value="ACETATE KINASE"/>
    <property type="match status" value="1"/>
</dbReference>
<evidence type="ECO:0000256" key="5">
    <source>
        <dbReference type="ARBA" id="ARBA00022840"/>
    </source>
</evidence>
<protein>
    <recommendedName>
        <fullName evidence="6">Acetate kinase</fullName>
        <ecNumber evidence="6">2.7.2.1</ecNumber>
    </recommendedName>
    <alternativeName>
        <fullName evidence="6">Acetokinase</fullName>
    </alternativeName>
</protein>
<dbReference type="PRINTS" id="PR00471">
    <property type="entry name" value="ACETATEKNASE"/>
</dbReference>
<evidence type="ECO:0000256" key="4">
    <source>
        <dbReference type="ARBA" id="ARBA00022777"/>
    </source>
</evidence>
<evidence type="ECO:0000313" key="9">
    <source>
        <dbReference type="Proteomes" id="UP000005801"/>
    </source>
</evidence>
<dbReference type="OrthoDB" id="9802453at2"/>
<keyword evidence="2 6" id="KW-0808">Transferase</keyword>
<feature type="binding site" evidence="6">
    <location>
        <begin position="213"/>
        <end position="217"/>
    </location>
    <ligand>
        <name>ATP</name>
        <dbReference type="ChEBI" id="CHEBI:30616"/>
    </ligand>
</feature>
<keyword evidence="6" id="KW-0460">Magnesium</keyword>
<dbReference type="GO" id="GO:0005737">
    <property type="term" value="C:cytoplasm"/>
    <property type="evidence" value="ECO:0007669"/>
    <property type="project" value="UniProtKB-SubCell"/>
</dbReference>
<comment type="subcellular location">
    <subcellularLocation>
        <location evidence="6">Cytoplasm</location>
    </subcellularLocation>
</comment>
<keyword evidence="4 6" id="KW-0418">Kinase</keyword>